<name>A0A839EW29_9GAMM</name>
<keyword evidence="3" id="KW-1185">Reference proteome</keyword>
<gene>
    <name evidence="2" type="ORF">FHW12_000110</name>
</gene>
<dbReference type="PROSITE" id="PS51257">
    <property type="entry name" value="PROKAR_LIPOPROTEIN"/>
    <property type="match status" value="1"/>
</dbReference>
<evidence type="ECO:0008006" key="4">
    <source>
        <dbReference type="Google" id="ProtNLM"/>
    </source>
</evidence>
<dbReference type="RefSeq" id="WP_182529042.1">
    <property type="nucleotide sequence ID" value="NZ_JACGXL010000001.1"/>
</dbReference>
<evidence type="ECO:0000256" key="1">
    <source>
        <dbReference type="SAM" id="SignalP"/>
    </source>
</evidence>
<organism evidence="2 3">
    <name type="scientific">Dokdonella fugitiva</name>
    <dbReference type="NCBI Taxonomy" id="328517"/>
    <lineage>
        <taxon>Bacteria</taxon>
        <taxon>Pseudomonadati</taxon>
        <taxon>Pseudomonadota</taxon>
        <taxon>Gammaproteobacteria</taxon>
        <taxon>Lysobacterales</taxon>
        <taxon>Rhodanobacteraceae</taxon>
        <taxon>Dokdonella</taxon>
    </lineage>
</organism>
<evidence type="ECO:0000313" key="2">
    <source>
        <dbReference type="EMBL" id="MBA8885919.1"/>
    </source>
</evidence>
<reference evidence="2 3" key="1">
    <citation type="submission" date="2020-07" db="EMBL/GenBank/DDBJ databases">
        <title>Genomic Encyclopedia of Type Strains, Phase IV (KMG-V): Genome sequencing to study the core and pangenomes of soil and plant-associated prokaryotes.</title>
        <authorList>
            <person name="Whitman W."/>
        </authorList>
    </citation>
    <scope>NUCLEOTIDE SEQUENCE [LARGE SCALE GENOMIC DNA]</scope>
    <source>
        <strain evidence="2 3">RH2WT43</strain>
    </source>
</reference>
<dbReference type="Proteomes" id="UP000550401">
    <property type="component" value="Unassembled WGS sequence"/>
</dbReference>
<feature type="chain" id="PRO_5032682496" description="Biopolymer transport protein ExbD" evidence="1">
    <location>
        <begin position="31"/>
        <end position="137"/>
    </location>
</feature>
<feature type="signal peptide" evidence="1">
    <location>
        <begin position="1"/>
        <end position="30"/>
    </location>
</feature>
<dbReference type="AlphaFoldDB" id="A0A839EW29"/>
<accession>A0A839EW29</accession>
<keyword evidence="1" id="KW-0732">Signal</keyword>
<comment type="caution">
    <text evidence="2">The sequence shown here is derived from an EMBL/GenBank/DDBJ whole genome shotgun (WGS) entry which is preliminary data.</text>
</comment>
<proteinExistence type="predicted"/>
<dbReference type="EMBL" id="JACGXL010000001">
    <property type="protein sequence ID" value="MBA8885919.1"/>
    <property type="molecule type" value="Genomic_DNA"/>
</dbReference>
<evidence type="ECO:0000313" key="3">
    <source>
        <dbReference type="Proteomes" id="UP000550401"/>
    </source>
</evidence>
<sequence length="137" mass="15097">MRSFPIGSILRGGALALLASLLVACGGDRARPDTVPAPNVPSSFDVTIVADKDNQFDFDGAPLNSEDLKSAFRYRQEEKLPMGSVLLKRGEKEKVKNEHIIALARIAYEMKFSAFLQEKDGSISELRAQTKEEAEKK</sequence>
<protein>
    <recommendedName>
        <fullName evidence="4">Biopolymer transport protein ExbD</fullName>
    </recommendedName>
</protein>